<dbReference type="GO" id="GO:0016788">
    <property type="term" value="F:hydrolase activity, acting on ester bonds"/>
    <property type="evidence" value="ECO:0007669"/>
    <property type="project" value="InterPro"/>
</dbReference>
<dbReference type="Proteomes" id="UP000188354">
    <property type="component" value="Chromosome LG11"/>
</dbReference>
<proteinExistence type="inferred from homology"/>
<protein>
    <submittedName>
        <fullName evidence="5">Uncharacterized protein</fullName>
    </submittedName>
</protein>
<reference evidence="5 6" key="1">
    <citation type="journal article" date="2017" name="Plant Biotechnol. J.">
        <title>A comprehensive draft genome sequence for lupin (Lupinus angustifolius), an emerging health food: insights into plant-microbe interactions and legume evolution.</title>
        <authorList>
            <person name="Hane J.K."/>
            <person name="Ming Y."/>
            <person name="Kamphuis L.G."/>
            <person name="Nelson M.N."/>
            <person name="Garg G."/>
            <person name="Atkins C.A."/>
            <person name="Bayer P.E."/>
            <person name="Bravo A."/>
            <person name="Bringans S."/>
            <person name="Cannon S."/>
            <person name="Edwards D."/>
            <person name="Foley R."/>
            <person name="Gao L.L."/>
            <person name="Harrison M.J."/>
            <person name="Huang W."/>
            <person name="Hurgobin B."/>
            <person name="Li S."/>
            <person name="Liu C.W."/>
            <person name="McGrath A."/>
            <person name="Morahan G."/>
            <person name="Murray J."/>
            <person name="Weller J."/>
            <person name="Jian J."/>
            <person name="Singh K.B."/>
        </authorList>
    </citation>
    <scope>NUCLEOTIDE SEQUENCE [LARGE SCALE GENOMIC DNA]</scope>
    <source>
        <strain evidence="6">cv. Tanjil</strain>
        <tissue evidence="5">Whole plant</tissue>
    </source>
</reference>
<dbReference type="Pfam" id="PF00657">
    <property type="entry name" value="Lipase_GDSL"/>
    <property type="match status" value="2"/>
</dbReference>
<evidence type="ECO:0000256" key="1">
    <source>
        <dbReference type="ARBA" id="ARBA00008668"/>
    </source>
</evidence>
<sequence>MSLMGFPSTTKFNNLNVSFLVLPFIAITILNLVLATKGCNFPAIFNFGDSNSDTGGLAATLLAPTPPYGETYFHRPSGRFSDGRLIIDFIAQSFGLPYLSAYLDSLGTNFSHGANFATAGSTIRLPPSIIRMHGRFSPFFLDVQYTQFRDFKSRTQLIRSQGGISATLMPKEEYFAKALYTFDIGQNDITAGFLGNMTVQQVNTSVPDIVKSFSANVKNIYDLGARSFWIHNTGPGCIPFILVNVLSTETDSYGCLKAYNDVAQYFNHRLKEAVVQLRKDLPLAAITYVDVYSVKYSLFRSPKKYGFEHPLVACCGYGGEYNYSSIVGCGGTTEINGTKVFAGSCEKPSVRVIWDGIHYTEAANKFIFDKISTGAFSDPPLPLNMSCHRRSHDFISAQENFLNMKCYDSHVFIQRAIDNEINPLGYNGRCYLSQSFGLPYLSAYLDSLGTNFSHGANFATSASTIRPPPSIIPQGGFSPFYLDVQYTQFKDFKPRTQFIRHQGGIFASLMPREEYFSKALYTFDIGQNDLGAGFFGNMTTQQVNASVPDIVNSFSANVKNIYDLGARSFWIHNTGPIGCLPYILANFLSVERDEYGCAKPYNEVAHYFNQKLKQAVVQLRKDLPLSAITYVDIYSVKYSLFSNPKKYGFEHPLVACCGYGGEYNYSSIVGCGGTIEINGTNVFVGSCDRPSIRVNWDGVHYTEAANKFIFDKISTGAFSDPPLPLNMACHRNSTNI</sequence>
<keyword evidence="2" id="KW-0732">Signal</keyword>
<dbReference type="PANTHER" id="PTHR22835">
    <property type="entry name" value="ZINC FINGER FYVE DOMAIN CONTAINING PROTEIN"/>
    <property type="match status" value="1"/>
</dbReference>
<evidence type="ECO:0000256" key="4">
    <source>
        <dbReference type="ARBA" id="ARBA00023180"/>
    </source>
</evidence>
<comment type="similarity">
    <text evidence="1">Belongs to the 'GDSL' lipolytic enzyme family.</text>
</comment>
<evidence type="ECO:0000313" key="6">
    <source>
        <dbReference type="Proteomes" id="UP000188354"/>
    </source>
</evidence>
<keyword evidence="3" id="KW-0378">Hydrolase</keyword>
<dbReference type="EMBL" id="CM007371">
    <property type="protein sequence ID" value="OIW02442.1"/>
    <property type="molecule type" value="Genomic_DNA"/>
</dbReference>
<dbReference type="Gramene" id="OIW02442">
    <property type="protein sequence ID" value="OIW02442"/>
    <property type="gene ID" value="TanjilG_05035"/>
</dbReference>
<dbReference type="AlphaFoldDB" id="A0A4P1R5P5"/>
<keyword evidence="6" id="KW-1185">Reference proteome</keyword>
<dbReference type="PANTHER" id="PTHR22835:SF621">
    <property type="entry name" value="GDSL ESTERASE_LIPASE ENOD8"/>
    <property type="match status" value="1"/>
</dbReference>
<evidence type="ECO:0000256" key="3">
    <source>
        <dbReference type="ARBA" id="ARBA00022801"/>
    </source>
</evidence>
<accession>A0A4P1R5P5</accession>
<dbReference type="InterPro" id="IPR035669">
    <property type="entry name" value="SGNH_plant_lipase-like"/>
</dbReference>
<evidence type="ECO:0000256" key="2">
    <source>
        <dbReference type="ARBA" id="ARBA00022729"/>
    </source>
</evidence>
<dbReference type="InterPro" id="IPR036514">
    <property type="entry name" value="SGNH_hydro_sf"/>
</dbReference>
<dbReference type="Gene3D" id="3.40.50.1110">
    <property type="entry name" value="SGNH hydrolase"/>
    <property type="match status" value="2"/>
</dbReference>
<keyword evidence="4" id="KW-0325">Glycoprotein</keyword>
<evidence type="ECO:0000313" key="5">
    <source>
        <dbReference type="EMBL" id="OIW02442.1"/>
    </source>
</evidence>
<organism evidence="5 6">
    <name type="scientific">Lupinus angustifolius</name>
    <name type="common">Narrow-leaved blue lupine</name>
    <dbReference type="NCBI Taxonomy" id="3871"/>
    <lineage>
        <taxon>Eukaryota</taxon>
        <taxon>Viridiplantae</taxon>
        <taxon>Streptophyta</taxon>
        <taxon>Embryophyta</taxon>
        <taxon>Tracheophyta</taxon>
        <taxon>Spermatophyta</taxon>
        <taxon>Magnoliopsida</taxon>
        <taxon>eudicotyledons</taxon>
        <taxon>Gunneridae</taxon>
        <taxon>Pentapetalae</taxon>
        <taxon>rosids</taxon>
        <taxon>fabids</taxon>
        <taxon>Fabales</taxon>
        <taxon>Fabaceae</taxon>
        <taxon>Papilionoideae</taxon>
        <taxon>50 kb inversion clade</taxon>
        <taxon>genistoids sensu lato</taxon>
        <taxon>core genistoids</taxon>
        <taxon>Genisteae</taxon>
        <taxon>Lupinus</taxon>
    </lineage>
</organism>
<gene>
    <name evidence="5" type="ORF">TanjilG_05035</name>
</gene>
<dbReference type="InterPro" id="IPR001087">
    <property type="entry name" value="GDSL"/>
</dbReference>
<dbReference type="CDD" id="cd01837">
    <property type="entry name" value="SGNH_plant_lipase_like"/>
    <property type="match status" value="2"/>
</dbReference>
<name>A0A4P1R5P5_LUPAN</name>